<keyword evidence="2" id="KW-1185">Reference proteome</keyword>
<protein>
    <submittedName>
        <fullName evidence="1">Uncharacterized protein</fullName>
    </submittedName>
</protein>
<proteinExistence type="predicted"/>
<name>A0A9N8KX67_CHRIL</name>
<evidence type="ECO:0000313" key="1">
    <source>
        <dbReference type="EMBL" id="CAD0203683.1"/>
    </source>
</evidence>
<accession>A0A9N8KX67</accession>
<dbReference type="Proteomes" id="UP001154114">
    <property type="component" value="Chromosome 20"/>
</dbReference>
<evidence type="ECO:0000313" key="2">
    <source>
        <dbReference type="Proteomes" id="UP001154114"/>
    </source>
</evidence>
<sequence>MRSHALSLAGLIPPYICVTAQVTRHGAIGTARPGRNYTPIPLGSTSVNTHNERLRRLDESECRVCRRTAGSPAAAARCWLPSAFPARGAQVPLMPPIRDDNPRRVASVTGIGTESNVKVMACTRRLRIEPNALQPQPRRPHSATLALCGRYNQHVCSILHSTLTYSMQPRSVKRTIIHIDSSITV</sequence>
<dbReference type="AlphaFoldDB" id="A0A9N8KX67"/>
<gene>
    <name evidence="1" type="ORF">CINC_LOCUS5995</name>
</gene>
<reference evidence="1" key="1">
    <citation type="submission" date="2021-12" db="EMBL/GenBank/DDBJ databases">
        <authorList>
            <person name="King R."/>
        </authorList>
    </citation>
    <scope>NUCLEOTIDE SEQUENCE</scope>
</reference>
<dbReference type="EMBL" id="LR824023">
    <property type="protein sequence ID" value="CAD0203683.1"/>
    <property type="molecule type" value="Genomic_DNA"/>
</dbReference>
<organism evidence="1 2">
    <name type="scientific">Chrysodeixis includens</name>
    <name type="common">Soybean looper</name>
    <name type="synonym">Pseudoplusia includens</name>
    <dbReference type="NCBI Taxonomy" id="689277"/>
    <lineage>
        <taxon>Eukaryota</taxon>
        <taxon>Metazoa</taxon>
        <taxon>Ecdysozoa</taxon>
        <taxon>Arthropoda</taxon>
        <taxon>Hexapoda</taxon>
        <taxon>Insecta</taxon>
        <taxon>Pterygota</taxon>
        <taxon>Neoptera</taxon>
        <taxon>Endopterygota</taxon>
        <taxon>Lepidoptera</taxon>
        <taxon>Glossata</taxon>
        <taxon>Ditrysia</taxon>
        <taxon>Noctuoidea</taxon>
        <taxon>Noctuidae</taxon>
        <taxon>Plusiinae</taxon>
        <taxon>Chrysodeixis</taxon>
    </lineage>
</organism>